<feature type="domain" description="Major facilitator superfamily (MFS) profile" evidence="9">
    <location>
        <begin position="13"/>
        <end position="397"/>
    </location>
</feature>
<dbReference type="GO" id="GO:0005886">
    <property type="term" value="C:plasma membrane"/>
    <property type="evidence" value="ECO:0007669"/>
    <property type="project" value="UniProtKB-SubCell"/>
</dbReference>
<evidence type="ECO:0000313" key="10">
    <source>
        <dbReference type="EMBL" id="SUA36455.1"/>
    </source>
</evidence>
<dbReference type="AlphaFoldDB" id="A0A378WIA2"/>
<dbReference type="PANTHER" id="PTHR23502:SF132">
    <property type="entry name" value="POLYAMINE TRANSPORTER 2-RELATED"/>
    <property type="match status" value="1"/>
</dbReference>
<dbReference type="Proteomes" id="UP000254055">
    <property type="component" value="Unassembled WGS sequence"/>
</dbReference>
<evidence type="ECO:0000256" key="4">
    <source>
        <dbReference type="ARBA" id="ARBA00022475"/>
    </source>
</evidence>
<evidence type="ECO:0000256" key="2">
    <source>
        <dbReference type="ARBA" id="ARBA00006236"/>
    </source>
</evidence>
<dbReference type="InterPro" id="IPR011701">
    <property type="entry name" value="MFS"/>
</dbReference>
<dbReference type="SUPFAM" id="SSF103473">
    <property type="entry name" value="MFS general substrate transporter"/>
    <property type="match status" value="1"/>
</dbReference>
<dbReference type="InterPro" id="IPR004812">
    <property type="entry name" value="Efflux_drug-R_Bcr/CmlA"/>
</dbReference>
<feature type="transmembrane region" description="Helical" evidence="8">
    <location>
        <begin position="137"/>
        <end position="159"/>
    </location>
</feature>
<dbReference type="EMBL" id="UGRS01000001">
    <property type="protein sequence ID" value="SUA36455.1"/>
    <property type="molecule type" value="Genomic_DNA"/>
</dbReference>
<evidence type="ECO:0000256" key="7">
    <source>
        <dbReference type="ARBA" id="ARBA00023136"/>
    </source>
</evidence>
<feature type="transmembrane region" description="Helical" evidence="8">
    <location>
        <begin position="252"/>
        <end position="272"/>
    </location>
</feature>
<keyword evidence="8" id="KW-0997">Cell inner membrane</keyword>
<feature type="transmembrane region" description="Helical" evidence="8">
    <location>
        <begin position="165"/>
        <end position="187"/>
    </location>
</feature>
<comment type="subcellular location">
    <subcellularLocation>
        <location evidence="8">Cell inner membrane</location>
        <topology evidence="8">Multi-pass membrane protein</topology>
    </subcellularLocation>
    <subcellularLocation>
        <location evidence="1">Cell membrane</location>
        <topology evidence="1">Multi-pass membrane protein</topology>
    </subcellularLocation>
</comment>
<keyword evidence="5 8" id="KW-0812">Transmembrane</keyword>
<keyword evidence="7 8" id="KW-0472">Membrane</keyword>
<name>A0A378WIA2_9NEIS</name>
<feature type="transmembrane region" description="Helical" evidence="8">
    <location>
        <begin position="104"/>
        <end position="125"/>
    </location>
</feature>
<comment type="similarity">
    <text evidence="2 8">Belongs to the major facilitator superfamily. Bcr/CmlA family.</text>
</comment>
<dbReference type="FunFam" id="1.20.1720.10:FF:000005">
    <property type="entry name" value="Bcr/CflA family efflux transporter"/>
    <property type="match status" value="1"/>
</dbReference>
<accession>A0A378WIA2</accession>
<dbReference type="InterPro" id="IPR036259">
    <property type="entry name" value="MFS_trans_sf"/>
</dbReference>
<dbReference type="Gene3D" id="1.20.1720.10">
    <property type="entry name" value="Multidrug resistance protein D"/>
    <property type="match status" value="1"/>
</dbReference>
<evidence type="ECO:0000313" key="11">
    <source>
        <dbReference type="Proteomes" id="UP000254055"/>
    </source>
</evidence>
<dbReference type="GO" id="GO:1990961">
    <property type="term" value="P:xenobiotic detoxification by transmembrane export across the plasma membrane"/>
    <property type="evidence" value="ECO:0007669"/>
    <property type="project" value="InterPro"/>
</dbReference>
<feature type="transmembrane region" description="Helical" evidence="8">
    <location>
        <begin position="217"/>
        <end position="240"/>
    </location>
</feature>
<feature type="transmembrane region" description="Helical" evidence="8">
    <location>
        <begin position="375"/>
        <end position="396"/>
    </location>
</feature>
<evidence type="ECO:0000256" key="3">
    <source>
        <dbReference type="ARBA" id="ARBA00022448"/>
    </source>
</evidence>
<evidence type="ECO:0000256" key="8">
    <source>
        <dbReference type="RuleBase" id="RU365088"/>
    </source>
</evidence>
<dbReference type="PANTHER" id="PTHR23502">
    <property type="entry name" value="MAJOR FACILITATOR SUPERFAMILY"/>
    <property type="match status" value="1"/>
</dbReference>
<feature type="transmembrane region" description="Helical" evidence="8">
    <location>
        <begin position="311"/>
        <end position="328"/>
    </location>
</feature>
<proteinExistence type="inferred from homology"/>
<feature type="transmembrane region" description="Helical" evidence="8">
    <location>
        <begin position="78"/>
        <end position="98"/>
    </location>
</feature>
<dbReference type="GO" id="GO:0042910">
    <property type="term" value="F:xenobiotic transmembrane transporter activity"/>
    <property type="evidence" value="ECO:0007669"/>
    <property type="project" value="InterPro"/>
</dbReference>
<reference evidence="10 11" key="1">
    <citation type="submission" date="2018-06" db="EMBL/GenBank/DDBJ databases">
        <authorList>
            <consortium name="Pathogen Informatics"/>
            <person name="Doyle S."/>
        </authorList>
    </citation>
    <scope>NUCLEOTIDE SEQUENCE [LARGE SCALE GENOMIC DNA]</scope>
    <source>
        <strain evidence="10 11">NCTC12229</strain>
    </source>
</reference>
<dbReference type="CDD" id="cd17320">
    <property type="entry name" value="MFS_MdfA_MDR_like"/>
    <property type="match status" value="1"/>
</dbReference>
<evidence type="ECO:0000256" key="6">
    <source>
        <dbReference type="ARBA" id="ARBA00022989"/>
    </source>
</evidence>
<organism evidence="10 11">
    <name type="scientific">Neisseria zoodegmatis</name>
    <dbReference type="NCBI Taxonomy" id="326523"/>
    <lineage>
        <taxon>Bacteria</taxon>
        <taxon>Pseudomonadati</taxon>
        <taxon>Pseudomonadota</taxon>
        <taxon>Betaproteobacteria</taxon>
        <taxon>Neisseriales</taxon>
        <taxon>Neisseriaceae</taxon>
        <taxon>Neisseria</taxon>
    </lineage>
</organism>
<keyword evidence="4" id="KW-1003">Cell membrane</keyword>
<feature type="transmembrane region" description="Helical" evidence="8">
    <location>
        <begin position="53"/>
        <end position="71"/>
    </location>
</feature>
<dbReference type="RefSeq" id="WP_258553560.1">
    <property type="nucleotide sequence ID" value="NZ_UGRS01000001.1"/>
</dbReference>
<dbReference type="Pfam" id="PF07690">
    <property type="entry name" value="MFS_1"/>
    <property type="match status" value="1"/>
</dbReference>
<comment type="caution">
    <text evidence="8">Lacks conserved residue(s) required for the propagation of feature annotation.</text>
</comment>
<evidence type="ECO:0000259" key="9">
    <source>
        <dbReference type="PROSITE" id="PS50850"/>
    </source>
</evidence>
<feature type="transmembrane region" description="Helical" evidence="8">
    <location>
        <begin position="284"/>
        <end position="305"/>
    </location>
</feature>
<gene>
    <name evidence="10" type="primary">bcr</name>
    <name evidence="10" type="ORF">NCTC12229_00870</name>
</gene>
<evidence type="ECO:0000256" key="5">
    <source>
        <dbReference type="ARBA" id="ARBA00022692"/>
    </source>
</evidence>
<sequence>MRPTSSMLSEKQMAFLLALLVALMPLSVDTYLPAIPDMAKSLGADIHRIEQSLSAFLFGVAAGQIVGGSLSDIKGRRIIALVGLVIYTASVAGLAAAQTVEQLLLLRLVQAFGAGMAVVVVGATVRDHYQGRKAAQMFALIGIIMMAAPLLAPMLGAVLKSLGGWRAIFVFLGVYAVAVWGLIYVCLAKPKQTGKIDSSIFSVVAGRYKRVLSTKPALGYLFFQAFSFSSMFVFLTESSFVYMELYHVSAHAYAWVFGMNILTMAVFNRITAMRLKNGTDAQDILKWGIAVQLAANALMFVSVLWLKLPPMWWLVGCVVVSVGTQGLVTANTQACFMEYFKKEGGSANAVLGVCQSVIGASMGMLATWLHNGTALVMSGMMLVCTMVGIILLWWCSRDAWLENRGREMD</sequence>
<protein>
    <recommendedName>
        <fullName evidence="8">Bcr/CflA family efflux transporter</fullName>
    </recommendedName>
</protein>
<dbReference type="NCBIfam" id="TIGR00710">
    <property type="entry name" value="efflux_Bcr_CflA"/>
    <property type="match status" value="1"/>
</dbReference>
<dbReference type="InterPro" id="IPR020846">
    <property type="entry name" value="MFS_dom"/>
</dbReference>
<feature type="transmembrane region" description="Helical" evidence="8">
    <location>
        <begin position="349"/>
        <end position="369"/>
    </location>
</feature>
<keyword evidence="6 8" id="KW-1133">Transmembrane helix</keyword>
<keyword evidence="3 8" id="KW-0813">Transport</keyword>
<dbReference type="PROSITE" id="PS50850">
    <property type="entry name" value="MFS"/>
    <property type="match status" value="1"/>
</dbReference>
<evidence type="ECO:0000256" key="1">
    <source>
        <dbReference type="ARBA" id="ARBA00004651"/>
    </source>
</evidence>